<gene>
    <name evidence="12" type="primary">bglF_1</name>
    <name evidence="12" type="ORF">NCTC12965_00019</name>
</gene>
<evidence type="ECO:0000256" key="3">
    <source>
        <dbReference type="ARBA" id="ARBA00022597"/>
    </source>
</evidence>
<dbReference type="AlphaFoldDB" id="A0A4U9T8N2"/>
<sequence length="97" mass="10609">MGIKADNGMEVLMHIGIDTVNLNGEHFSSQLQVGDRVKIGDELVRFDIAAITALGYDIITPVLVVNSEQYPHLSCRQPGPVNFGEQIVALHTEEHNA</sequence>
<keyword evidence="5" id="KW-0598">Phosphotransferase system</keyword>
<evidence type="ECO:0000256" key="7">
    <source>
        <dbReference type="ARBA" id="ARBA00039163"/>
    </source>
</evidence>
<evidence type="ECO:0000256" key="5">
    <source>
        <dbReference type="ARBA" id="ARBA00022683"/>
    </source>
</evidence>
<keyword evidence="2" id="KW-0813">Transport</keyword>
<comment type="subcellular location">
    <subcellularLocation>
        <location evidence="1">Cytoplasm</location>
    </subcellularLocation>
</comment>
<evidence type="ECO:0000256" key="4">
    <source>
        <dbReference type="ARBA" id="ARBA00022679"/>
    </source>
</evidence>
<keyword evidence="3" id="KW-0762">Sugar transport</keyword>
<evidence type="ECO:0000256" key="10">
    <source>
        <dbReference type="ARBA" id="ARBA00042873"/>
    </source>
</evidence>
<dbReference type="GO" id="GO:0009401">
    <property type="term" value="P:phosphoenolpyruvate-dependent sugar phosphotransferase system"/>
    <property type="evidence" value="ECO:0007669"/>
    <property type="project" value="UniProtKB-KW"/>
</dbReference>
<evidence type="ECO:0000256" key="1">
    <source>
        <dbReference type="ARBA" id="ARBA00004496"/>
    </source>
</evidence>
<dbReference type="GO" id="GO:0005737">
    <property type="term" value="C:cytoplasm"/>
    <property type="evidence" value="ECO:0007669"/>
    <property type="project" value="UniProtKB-SubCell"/>
</dbReference>
<dbReference type="PANTHER" id="PTHR45008">
    <property type="entry name" value="PTS SYSTEM GLUCOSE-SPECIFIC EIIA COMPONENT"/>
    <property type="match status" value="1"/>
</dbReference>
<proteinExistence type="predicted"/>
<organism evidence="12">
    <name type="scientific">Serratia fonticola</name>
    <dbReference type="NCBI Taxonomy" id="47917"/>
    <lineage>
        <taxon>Bacteria</taxon>
        <taxon>Pseudomonadati</taxon>
        <taxon>Pseudomonadota</taxon>
        <taxon>Gammaproteobacteria</taxon>
        <taxon>Enterobacterales</taxon>
        <taxon>Yersiniaceae</taxon>
        <taxon>Serratia</taxon>
    </lineage>
</organism>
<feature type="domain" description="PTS EIIA type-1" evidence="11">
    <location>
        <begin position="1"/>
        <end position="66"/>
    </location>
</feature>
<accession>A0A4U9T8N2</accession>
<dbReference type="PROSITE" id="PS51093">
    <property type="entry name" value="PTS_EIIA_TYPE_1"/>
    <property type="match status" value="1"/>
</dbReference>
<name>A0A4U9T8N2_SERFO</name>
<keyword evidence="4" id="KW-0808">Transferase</keyword>
<reference evidence="12" key="1">
    <citation type="submission" date="2019-05" db="EMBL/GenBank/DDBJ databases">
        <authorList>
            <consortium name="Pathogen Informatics"/>
        </authorList>
    </citation>
    <scope>NUCLEOTIDE SEQUENCE [LARGE SCALE GENOMIC DNA]</scope>
    <source>
        <strain evidence="12">NCTC12965</strain>
    </source>
</reference>
<dbReference type="PANTHER" id="PTHR45008:SF1">
    <property type="entry name" value="PTS SYSTEM GLUCOSE-SPECIFIC EIIA COMPONENT"/>
    <property type="match status" value="1"/>
</dbReference>
<evidence type="ECO:0000259" key="11">
    <source>
        <dbReference type="PROSITE" id="PS51093"/>
    </source>
</evidence>
<protein>
    <recommendedName>
        <fullName evidence="7">PTS system glucose-specific EIIA component</fullName>
    </recommendedName>
    <alternativeName>
        <fullName evidence="10">EIIA-Glc</fullName>
    </alternativeName>
    <alternativeName>
        <fullName evidence="9">EIII-Glc</fullName>
    </alternativeName>
    <alternativeName>
        <fullName evidence="8">Glucose-specific phosphotransferase enzyme IIA component</fullName>
    </alternativeName>
</protein>
<evidence type="ECO:0000256" key="8">
    <source>
        <dbReference type="ARBA" id="ARBA00042296"/>
    </source>
</evidence>
<evidence type="ECO:0000256" key="2">
    <source>
        <dbReference type="ARBA" id="ARBA00022448"/>
    </source>
</evidence>
<dbReference type="InterPro" id="IPR011055">
    <property type="entry name" value="Dup_hybrid_motif"/>
</dbReference>
<dbReference type="SUPFAM" id="SSF51261">
    <property type="entry name" value="Duplicated hybrid motif"/>
    <property type="match status" value="1"/>
</dbReference>
<dbReference type="InterPro" id="IPR001127">
    <property type="entry name" value="PTS_EIIA_1_perm"/>
</dbReference>
<keyword evidence="6" id="KW-0418">Kinase</keyword>
<dbReference type="GO" id="GO:0016301">
    <property type="term" value="F:kinase activity"/>
    <property type="evidence" value="ECO:0007669"/>
    <property type="project" value="UniProtKB-KW"/>
</dbReference>
<evidence type="ECO:0000256" key="9">
    <source>
        <dbReference type="ARBA" id="ARBA00042526"/>
    </source>
</evidence>
<evidence type="ECO:0000256" key="6">
    <source>
        <dbReference type="ARBA" id="ARBA00022777"/>
    </source>
</evidence>
<dbReference type="Gene3D" id="2.70.70.10">
    <property type="entry name" value="Glucose Permease (Domain IIA)"/>
    <property type="match status" value="1"/>
</dbReference>
<dbReference type="PROSITE" id="PS00371">
    <property type="entry name" value="PTS_EIIA_TYPE_1_HIS"/>
    <property type="match status" value="1"/>
</dbReference>
<dbReference type="EMBL" id="CABEEZ010000003">
    <property type="protein sequence ID" value="VTR14579.1"/>
    <property type="molecule type" value="Genomic_DNA"/>
</dbReference>
<dbReference type="Pfam" id="PF00358">
    <property type="entry name" value="PTS_EIIA_1"/>
    <property type="match status" value="1"/>
</dbReference>
<evidence type="ECO:0000313" key="12">
    <source>
        <dbReference type="EMBL" id="VTR14579.1"/>
    </source>
</evidence>
<dbReference type="InterPro" id="IPR050890">
    <property type="entry name" value="PTS_EIIA_component"/>
</dbReference>